<comment type="caution">
    <text evidence="3">The sequence shown here is derived from an EMBL/GenBank/DDBJ whole genome shotgun (WGS) entry which is preliminary data.</text>
</comment>
<reference evidence="3" key="1">
    <citation type="journal article" date="2018" name="DNA Res.">
        <title>Multiple hybrid de novo genome assembly of finger millet, an orphan allotetraploid crop.</title>
        <authorList>
            <person name="Hatakeyama M."/>
            <person name="Aluri S."/>
            <person name="Balachadran M.T."/>
            <person name="Sivarajan S.R."/>
            <person name="Patrignani A."/>
            <person name="Gruter S."/>
            <person name="Poveda L."/>
            <person name="Shimizu-Inatsugi R."/>
            <person name="Baeten J."/>
            <person name="Francoijs K.J."/>
            <person name="Nataraja K.N."/>
            <person name="Reddy Y.A.N."/>
            <person name="Phadnis S."/>
            <person name="Ravikumar R.L."/>
            <person name="Schlapbach R."/>
            <person name="Sreeman S.M."/>
            <person name="Shimizu K.K."/>
        </authorList>
    </citation>
    <scope>NUCLEOTIDE SEQUENCE</scope>
</reference>
<dbReference type="Gene3D" id="3.10.110.10">
    <property type="entry name" value="Ubiquitin Conjugating Enzyme"/>
    <property type="match status" value="1"/>
</dbReference>
<dbReference type="SMART" id="SM00212">
    <property type="entry name" value="UBCc"/>
    <property type="match status" value="1"/>
</dbReference>
<organism evidence="3 4">
    <name type="scientific">Eleusine coracana subsp. coracana</name>
    <dbReference type="NCBI Taxonomy" id="191504"/>
    <lineage>
        <taxon>Eukaryota</taxon>
        <taxon>Viridiplantae</taxon>
        <taxon>Streptophyta</taxon>
        <taxon>Embryophyta</taxon>
        <taxon>Tracheophyta</taxon>
        <taxon>Spermatophyta</taxon>
        <taxon>Magnoliopsida</taxon>
        <taxon>Liliopsida</taxon>
        <taxon>Poales</taxon>
        <taxon>Poaceae</taxon>
        <taxon>PACMAD clade</taxon>
        <taxon>Chloridoideae</taxon>
        <taxon>Cynodonteae</taxon>
        <taxon>Eleusininae</taxon>
        <taxon>Eleusine</taxon>
    </lineage>
</organism>
<evidence type="ECO:0000313" key="3">
    <source>
        <dbReference type="EMBL" id="GJN22065.1"/>
    </source>
</evidence>
<dbReference type="AlphaFoldDB" id="A0AAV5EI01"/>
<dbReference type="Proteomes" id="UP001054889">
    <property type="component" value="Unassembled WGS sequence"/>
</dbReference>
<evidence type="ECO:0000313" key="4">
    <source>
        <dbReference type="Proteomes" id="UP001054889"/>
    </source>
</evidence>
<sequence>MSTPFWEARWLQGAAPKDLAPTLYEKASRGIHKINNHTTHTPQIRHSKRGDEEGEDGTLLLYAGADDLSTNLERDGSWRGRVRNELSELWADPPAFCRPGASPMKDLFHWEMVIDGPTGSPYEGGMFPLNVDLSNEYPARPPKITFQTEVFHPNINSEGEMVLDIFSGGEGTPALRMDKVLHSIVSVLYDPLLDFSVHGDIANLYKNDIKLYEELATVWTREYSSTPIVSHYPTEGELDHCEMIAAQAALEKAAEKESEKKAAEEESEKKAAENERKEEARLRRLKAEEERERRRKEEEKNETFLQWLWRMLLAFLFRDGP</sequence>
<dbReference type="EMBL" id="BQKI01000075">
    <property type="protein sequence ID" value="GJN22065.1"/>
    <property type="molecule type" value="Genomic_DNA"/>
</dbReference>
<dbReference type="Pfam" id="PF00179">
    <property type="entry name" value="UQ_con"/>
    <property type="match status" value="1"/>
</dbReference>
<name>A0AAV5EI01_ELECO</name>
<dbReference type="InterPro" id="IPR016135">
    <property type="entry name" value="UBQ-conjugating_enzyme/RWD"/>
</dbReference>
<evidence type="ECO:0000259" key="2">
    <source>
        <dbReference type="PROSITE" id="PS50127"/>
    </source>
</evidence>
<dbReference type="SUPFAM" id="SSF54495">
    <property type="entry name" value="UBC-like"/>
    <property type="match status" value="1"/>
</dbReference>
<feature type="region of interest" description="Disordered" evidence="1">
    <location>
        <begin position="254"/>
        <end position="301"/>
    </location>
</feature>
<accession>A0AAV5EI01</accession>
<dbReference type="PROSITE" id="PS50127">
    <property type="entry name" value="UBC_2"/>
    <property type="match status" value="1"/>
</dbReference>
<reference evidence="3" key="2">
    <citation type="submission" date="2021-12" db="EMBL/GenBank/DDBJ databases">
        <title>Resequencing data analysis of finger millet.</title>
        <authorList>
            <person name="Hatakeyama M."/>
            <person name="Aluri S."/>
            <person name="Balachadran M.T."/>
            <person name="Sivarajan S.R."/>
            <person name="Poveda L."/>
            <person name="Shimizu-Inatsugi R."/>
            <person name="Schlapbach R."/>
            <person name="Sreeman S.M."/>
            <person name="Shimizu K.K."/>
        </authorList>
    </citation>
    <scope>NUCLEOTIDE SEQUENCE</scope>
</reference>
<evidence type="ECO:0000256" key="1">
    <source>
        <dbReference type="SAM" id="MobiDB-lite"/>
    </source>
</evidence>
<dbReference type="PANTHER" id="PTHR24068">
    <property type="entry name" value="UBIQUITIN-CONJUGATING ENZYME E2"/>
    <property type="match status" value="1"/>
</dbReference>
<proteinExistence type="predicted"/>
<gene>
    <name evidence="3" type="primary">gb09596</name>
    <name evidence="3" type="ORF">PR202_gb09596</name>
</gene>
<dbReference type="InterPro" id="IPR000608">
    <property type="entry name" value="UBC"/>
</dbReference>
<feature type="domain" description="UBC core" evidence="2">
    <location>
        <begin position="77"/>
        <end position="225"/>
    </location>
</feature>
<protein>
    <recommendedName>
        <fullName evidence="2">UBC core domain-containing protein</fullName>
    </recommendedName>
</protein>
<keyword evidence="4" id="KW-1185">Reference proteome</keyword>
<feature type="region of interest" description="Disordered" evidence="1">
    <location>
        <begin position="31"/>
        <end position="54"/>
    </location>
</feature>